<dbReference type="InterPro" id="IPR001750">
    <property type="entry name" value="ND/Mrp_TM"/>
</dbReference>
<dbReference type="EMBL" id="MK522808">
    <property type="protein sequence ID" value="UGB89879.1"/>
    <property type="molecule type" value="Genomic_DNA"/>
</dbReference>
<keyword evidence="15 21" id="KW-0496">Mitochondrion</keyword>
<dbReference type="GO" id="GO:0006120">
    <property type="term" value="P:mitochondrial electron transport, NADH to ubiquinone"/>
    <property type="evidence" value="ECO:0007669"/>
    <property type="project" value="TreeGrafter"/>
</dbReference>
<feature type="transmembrane region" description="Helical" evidence="19">
    <location>
        <begin position="183"/>
        <end position="201"/>
    </location>
</feature>
<evidence type="ECO:0000256" key="3">
    <source>
        <dbReference type="ARBA" id="ARBA00007012"/>
    </source>
</evidence>
<evidence type="ECO:0000256" key="14">
    <source>
        <dbReference type="ARBA" id="ARBA00023075"/>
    </source>
</evidence>
<protein>
    <recommendedName>
        <fullName evidence="5">NADH-ubiquinone oxidoreductase chain 2</fullName>
        <ecNumber evidence="4">7.1.1.2</ecNumber>
    </recommendedName>
    <alternativeName>
        <fullName evidence="17">NADH dehydrogenase subunit 2</fullName>
    </alternativeName>
</protein>
<feature type="transmembrane region" description="Helical" evidence="19">
    <location>
        <begin position="154"/>
        <end position="176"/>
    </location>
</feature>
<evidence type="ECO:0000256" key="13">
    <source>
        <dbReference type="ARBA" id="ARBA00023027"/>
    </source>
</evidence>
<evidence type="ECO:0000256" key="7">
    <source>
        <dbReference type="ARBA" id="ARBA00022660"/>
    </source>
</evidence>
<dbReference type="GO" id="GO:0008137">
    <property type="term" value="F:NADH dehydrogenase (ubiquinone) activity"/>
    <property type="evidence" value="ECO:0007669"/>
    <property type="project" value="UniProtKB-EC"/>
</dbReference>
<gene>
    <name evidence="21" type="primary">ND2</name>
</gene>
<comment type="function">
    <text evidence="1">Core subunit of the mitochondrial membrane respiratory chain NADH dehydrogenase (Complex I) that is believed to belong to the minimal assembly required for catalysis. Complex I functions in the transfer of electrons from NADH to the respiratory chain. The immediate electron acceptor for the enzyme is believed to be ubiquinone.</text>
</comment>
<feature type="transmembrane region" description="Helical" evidence="19">
    <location>
        <begin position="40"/>
        <end position="59"/>
    </location>
</feature>
<evidence type="ECO:0000259" key="20">
    <source>
        <dbReference type="Pfam" id="PF00361"/>
    </source>
</evidence>
<feature type="transmembrane region" description="Helical" evidence="19">
    <location>
        <begin position="248"/>
        <end position="268"/>
    </location>
</feature>
<keyword evidence="6" id="KW-0813">Transport</keyword>
<evidence type="ECO:0000256" key="1">
    <source>
        <dbReference type="ARBA" id="ARBA00003257"/>
    </source>
</evidence>
<dbReference type="CTD" id="4536"/>
<evidence type="ECO:0000256" key="5">
    <source>
        <dbReference type="ARBA" id="ARBA00021008"/>
    </source>
</evidence>
<name>A0A9E7BYG5_9HYME</name>
<evidence type="ECO:0000256" key="9">
    <source>
        <dbReference type="ARBA" id="ARBA00022792"/>
    </source>
</evidence>
<dbReference type="GO" id="GO:0005743">
    <property type="term" value="C:mitochondrial inner membrane"/>
    <property type="evidence" value="ECO:0007669"/>
    <property type="project" value="UniProtKB-SubCell"/>
</dbReference>
<evidence type="ECO:0000256" key="18">
    <source>
        <dbReference type="ARBA" id="ARBA00049551"/>
    </source>
</evidence>
<feature type="transmembrane region" description="Helical" evidence="19">
    <location>
        <begin position="280"/>
        <end position="307"/>
    </location>
</feature>
<feature type="transmembrane region" description="Helical" evidence="19">
    <location>
        <begin position="207"/>
        <end position="227"/>
    </location>
</feature>
<dbReference type="InterPro" id="IPR050175">
    <property type="entry name" value="Complex_I_Subunit_2"/>
</dbReference>
<organism evidence="21">
    <name type="scientific">Dolichovespula kuami</name>
    <dbReference type="NCBI Taxonomy" id="2901320"/>
    <lineage>
        <taxon>Eukaryota</taxon>
        <taxon>Metazoa</taxon>
        <taxon>Ecdysozoa</taxon>
        <taxon>Arthropoda</taxon>
        <taxon>Hexapoda</taxon>
        <taxon>Insecta</taxon>
        <taxon>Pterygota</taxon>
        <taxon>Neoptera</taxon>
        <taxon>Endopterygota</taxon>
        <taxon>Hymenoptera</taxon>
        <taxon>Apocrita</taxon>
        <taxon>Aculeata</taxon>
        <taxon>Vespoidea</taxon>
        <taxon>Vespidae</taxon>
        <taxon>Vespinae</taxon>
        <taxon>Dolichovespula</taxon>
    </lineage>
</organism>
<keyword evidence="10" id="KW-1278">Translocase</keyword>
<dbReference type="RefSeq" id="YP_010582857.1">
    <property type="nucleotide sequence ID" value="NC_069159.1"/>
</dbReference>
<feature type="transmembrane region" description="Helical" evidence="19">
    <location>
        <begin position="328"/>
        <end position="349"/>
    </location>
</feature>
<keyword evidence="13" id="KW-0520">NAD</keyword>
<keyword evidence="16 19" id="KW-0472">Membrane</keyword>
<dbReference type="Pfam" id="PF00361">
    <property type="entry name" value="Proton_antipo_M"/>
    <property type="match status" value="1"/>
</dbReference>
<keyword evidence="7" id="KW-0679">Respiratory chain</keyword>
<evidence type="ECO:0000256" key="15">
    <source>
        <dbReference type="ARBA" id="ARBA00023128"/>
    </source>
</evidence>
<accession>A0A9E7BYG5</accession>
<feature type="transmembrane region" description="Helical" evidence="19">
    <location>
        <begin position="128"/>
        <end position="148"/>
    </location>
</feature>
<dbReference type="PANTHER" id="PTHR46552:SF1">
    <property type="entry name" value="NADH-UBIQUINONE OXIDOREDUCTASE CHAIN 2"/>
    <property type="match status" value="1"/>
</dbReference>
<keyword evidence="12 19" id="KW-1133">Transmembrane helix</keyword>
<keyword evidence="11" id="KW-0249">Electron transport</keyword>
<evidence type="ECO:0000256" key="19">
    <source>
        <dbReference type="SAM" id="Phobius"/>
    </source>
</evidence>
<evidence type="ECO:0000256" key="8">
    <source>
        <dbReference type="ARBA" id="ARBA00022692"/>
    </source>
</evidence>
<evidence type="ECO:0000256" key="6">
    <source>
        <dbReference type="ARBA" id="ARBA00022448"/>
    </source>
</evidence>
<evidence type="ECO:0000256" key="11">
    <source>
        <dbReference type="ARBA" id="ARBA00022982"/>
    </source>
</evidence>
<dbReference type="PANTHER" id="PTHR46552">
    <property type="entry name" value="NADH-UBIQUINONE OXIDOREDUCTASE CHAIN 2"/>
    <property type="match status" value="1"/>
</dbReference>
<evidence type="ECO:0000256" key="2">
    <source>
        <dbReference type="ARBA" id="ARBA00004448"/>
    </source>
</evidence>
<evidence type="ECO:0000256" key="4">
    <source>
        <dbReference type="ARBA" id="ARBA00012944"/>
    </source>
</evidence>
<dbReference type="GeneID" id="77419127"/>
<comment type="catalytic activity">
    <reaction evidence="18">
        <text>a ubiquinone + NADH + 5 H(+)(in) = a ubiquinol + NAD(+) + 4 H(+)(out)</text>
        <dbReference type="Rhea" id="RHEA:29091"/>
        <dbReference type="Rhea" id="RHEA-COMP:9565"/>
        <dbReference type="Rhea" id="RHEA-COMP:9566"/>
        <dbReference type="ChEBI" id="CHEBI:15378"/>
        <dbReference type="ChEBI" id="CHEBI:16389"/>
        <dbReference type="ChEBI" id="CHEBI:17976"/>
        <dbReference type="ChEBI" id="CHEBI:57540"/>
        <dbReference type="ChEBI" id="CHEBI:57945"/>
        <dbReference type="EC" id="7.1.1.2"/>
    </reaction>
</comment>
<keyword evidence="9" id="KW-0999">Mitochondrion inner membrane</keyword>
<evidence type="ECO:0000256" key="12">
    <source>
        <dbReference type="ARBA" id="ARBA00022989"/>
    </source>
</evidence>
<keyword evidence="14" id="KW-0830">Ubiquinone</keyword>
<evidence type="ECO:0000256" key="10">
    <source>
        <dbReference type="ARBA" id="ARBA00022967"/>
    </source>
</evidence>
<evidence type="ECO:0000256" key="16">
    <source>
        <dbReference type="ARBA" id="ARBA00023136"/>
    </source>
</evidence>
<proteinExistence type="inferred from homology"/>
<feature type="transmembrane region" description="Helical" evidence="19">
    <location>
        <begin position="12"/>
        <end position="34"/>
    </location>
</feature>
<dbReference type="AlphaFoldDB" id="A0A9E7BYG5"/>
<feature type="transmembrane region" description="Helical" evidence="19">
    <location>
        <begin position="97"/>
        <end position="116"/>
    </location>
</feature>
<evidence type="ECO:0000313" key="21">
    <source>
        <dbReference type="EMBL" id="UGB89879.1"/>
    </source>
</evidence>
<keyword evidence="8 19" id="KW-0812">Transmembrane</keyword>
<feature type="transmembrane region" description="Helical" evidence="19">
    <location>
        <begin position="66"/>
        <end position="85"/>
    </location>
</feature>
<dbReference type="EC" id="7.1.1.2" evidence="4"/>
<sequence length="350" mass="42193">MPNYKKIMNNLSSNFLFILLIMTMFSIMILSIFMTNFMHLWILMEMNTLMLISMMAIYTKNFKMTFNYFIIQSISSLMIIFLMMYKNNLFLSTEWMNFLLIINFAMKMGLFPFFYWQPLINKYLSWNMIFLMSTTQKFIPLMMIHYFINMESMSINFMLFSLSILSSMFSSIMCFNESNMKKILTFSSLNHLSWMVFIIMFDTSMFILYFFFYSISMLFPCLLLNKFNINSFTNLIKMQKLNFKKTNFFFSMSILITSALPPFMTFLIKINSMKIMIMNLSLFSSIMFIIMSMFTLIFYMNIIIKLSMMIFIKTKFYNSNFLNFKNNWFSSIIMSIMTMTFLFSIFYFIN</sequence>
<geneLocation type="mitochondrion" evidence="21"/>
<evidence type="ECO:0000256" key="17">
    <source>
        <dbReference type="ARBA" id="ARBA00031028"/>
    </source>
</evidence>
<reference evidence="21" key="1">
    <citation type="submission" date="2019-02" db="EMBL/GenBank/DDBJ databases">
        <authorList>
            <person name="Kim C.-J."/>
        </authorList>
    </citation>
    <scope>NUCLEOTIDE SEQUENCE</scope>
</reference>
<comment type="similarity">
    <text evidence="3">Belongs to the complex I subunit 2 family.</text>
</comment>
<comment type="subcellular location">
    <subcellularLocation>
        <location evidence="2">Mitochondrion inner membrane</location>
        <topology evidence="2">Multi-pass membrane protein</topology>
    </subcellularLocation>
</comment>
<feature type="domain" description="NADH:quinone oxidoreductase/Mrp antiporter transmembrane" evidence="20">
    <location>
        <begin position="39"/>
        <end position="295"/>
    </location>
</feature>